<evidence type="ECO:0000256" key="2">
    <source>
        <dbReference type="ARBA" id="ARBA00022553"/>
    </source>
</evidence>
<evidence type="ECO:0000313" key="10">
    <source>
        <dbReference type="EMBL" id="AEO06034.1"/>
    </source>
</evidence>
<comment type="similarity">
    <text evidence="1">Belongs to the FGGY kinase family.</text>
</comment>
<dbReference type="InterPro" id="IPR043129">
    <property type="entry name" value="ATPase_NBD"/>
</dbReference>
<dbReference type="Pfam" id="PF00370">
    <property type="entry name" value="FGGY_N"/>
    <property type="match status" value="1"/>
</dbReference>
<dbReference type="GO" id="GO:0005524">
    <property type="term" value="F:ATP binding"/>
    <property type="evidence" value="ECO:0007669"/>
    <property type="project" value="UniProtKB-KW"/>
</dbReference>
<sequence length="487" mass="55001">MKKHYQIAIDQSTSGTKVLLFKEGKLVDRLDKKHRQLYPKKGWVEHNPIEICQNVRTLIADILTKHDLITADIERLALTNQRETIVAWDKQTGKPLYNAIVWQCNRTKEICETLKEAGYEKRIKQLTGLKIDSYFSASKMMWLLENISAVRDAASRNQLAFGTMDAWLLFSLTDDSNYFTDRTNASRTLLYDIEKNDWSDELLELFGVKRAYLPEVKQSAGSFGSYQEIPIHSVMADSEAALYGQGCDTFGAVKATLGTGCSVMMQIGENRLPENDAILTTLAWDVAGVNQFALEGIIRSCGDTLVFLSEQLELFNDYDTACKRAFQLPCNEGVVLIPGQLGLGAPYWNTDIRAEILGLTREHTKWHIIRAGFTSIAFQIKAVIDQMELMIGQNIKRLQVDGGLTKQHELMQYLADVLKAEVAVSPAEELSAIGAIEIADNNLQNKRTIAKLYQPSITHTHALEDFQEWEKQVKSSILKIQKVRNFK</sequence>
<dbReference type="RefSeq" id="WP_010989644.1">
    <property type="nucleotide sequence ID" value="NC_017544.1"/>
</dbReference>
<evidence type="ECO:0000256" key="4">
    <source>
        <dbReference type="ARBA" id="ARBA00022741"/>
    </source>
</evidence>
<evidence type="ECO:0000256" key="3">
    <source>
        <dbReference type="ARBA" id="ARBA00022679"/>
    </source>
</evidence>
<dbReference type="InterPro" id="IPR018485">
    <property type="entry name" value="FGGY_C"/>
</dbReference>
<dbReference type="EMBL" id="CP002002">
    <property type="protein sequence ID" value="AEO06034.1"/>
    <property type="molecule type" value="Genomic_DNA"/>
</dbReference>
<dbReference type="PROSITE" id="PS00933">
    <property type="entry name" value="FGGY_KINASES_1"/>
    <property type="match status" value="1"/>
</dbReference>
<dbReference type="CDD" id="cd07769">
    <property type="entry name" value="ASKHA_NBD_FGGY_GK"/>
    <property type="match status" value="1"/>
</dbReference>
<dbReference type="Pfam" id="PF02782">
    <property type="entry name" value="FGGY_C"/>
    <property type="match status" value="1"/>
</dbReference>
<evidence type="ECO:0000256" key="5">
    <source>
        <dbReference type="ARBA" id="ARBA00022777"/>
    </source>
</evidence>
<evidence type="ECO:0000256" key="6">
    <source>
        <dbReference type="ARBA" id="ARBA00022840"/>
    </source>
</evidence>
<dbReference type="Proteomes" id="UP000001288">
    <property type="component" value="Chromosome"/>
</dbReference>
<dbReference type="GO" id="GO:0004370">
    <property type="term" value="F:glycerol kinase activity"/>
    <property type="evidence" value="ECO:0007669"/>
    <property type="project" value="TreeGrafter"/>
</dbReference>
<evidence type="ECO:0000313" key="11">
    <source>
        <dbReference type="Proteomes" id="UP000001288"/>
    </source>
</evidence>
<evidence type="ECO:0000259" key="8">
    <source>
        <dbReference type="Pfam" id="PF00370"/>
    </source>
</evidence>
<dbReference type="HOGENOM" id="CLU_009281_2_3_9"/>
<gene>
    <name evidence="10" type="ordered locus">LMRG_00495</name>
</gene>
<dbReference type="KEGG" id="lmt:LMRG_00495"/>
<feature type="domain" description="Carbohydrate kinase FGGY C-terminal" evidence="9">
    <location>
        <begin position="254"/>
        <end position="436"/>
    </location>
</feature>
<evidence type="ECO:0000256" key="7">
    <source>
        <dbReference type="ARBA" id="ARBA00043149"/>
    </source>
</evidence>
<keyword evidence="5 10" id="KW-0418">Kinase</keyword>
<keyword evidence="3" id="KW-0808">Transferase</keyword>
<accession>A0A0H3GF92</accession>
<dbReference type="InterPro" id="IPR018484">
    <property type="entry name" value="FGGY_N"/>
</dbReference>
<dbReference type="PANTHER" id="PTHR10196">
    <property type="entry name" value="SUGAR KINASE"/>
    <property type="match status" value="1"/>
</dbReference>
<reference evidence="11" key="1">
    <citation type="submission" date="2010-04" db="EMBL/GenBank/DDBJ databases">
        <title>The genome sequence of Listeria monocytogenes strain 10403S.</title>
        <authorList>
            <consortium name="The Broad Institute Genome Sequencing Platform"/>
            <consortium name="The Broad Institute Genome Sequencing Center for Infectious Disease."/>
            <person name="Borowsky M."/>
            <person name="Borodovsky M."/>
            <person name="Young S.K."/>
            <person name="Zeng Q."/>
            <person name="Koehrsen M."/>
            <person name="Fitzgerald M."/>
            <person name="Wiedmann M."/>
            <person name="Swaminathan B."/>
            <person name="Lauer P."/>
            <person name="Portnoy D."/>
            <person name="Cossart P."/>
            <person name="Buchrieser C."/>
            <person name="Higgins D."/>
            <person name="Abouelleil A."/>
            <person name="Alvarado L."/>
            <person name="Arachchi H.M."/>
            <person name="Berlin A."/>
            <person name="Borenstein D."/>
            <person name="Brown A."/>
            <person name="Chapman S.B."/>
            <person name="Chen Z."/>
            <person name="Dunbar C.D."/>
            <person name="Engels R."/>
            <person name="Freedman E."/>
            <person name="Gearin G."/>
            <person name="Gellesch M."/>
            <person name="Goldberg J."/>
            <person name="Griggs A."/>
            <person name="Gujja S."/>
            <person name="Heilman E."/>
            <person name="Heiman D."/>
            <person name="Howarth C."/>
            <person name="Jen D."/>
            <person name="Larson L."/>
            <person name="Lui A."/>
            <person name="MacDonald J."/>
            <person name="Mehta T."/>
            <person name="Montmayeur A."/>
            <person name="Neiman D."/>
            <person name="Park D."/>
            <person name="Pearson M."/>
            <person name="Priest M."/>
            <person name="Richards J."/>
            <person name="Roberts A."/>
            <person name="Saif S."/>
            <person name="Shea T."/>
            <person name="Shenoy N."/>
            <person name="Sisk P."/>
            <person name="Stolte C."/>
            <person name="Sykes S."/>
            <person name="Walk T."/>
            <person name="White J."/>
            <person name="Yandava C."/>
            <person name="Haas B."/>
            <person name="Nusbaum C."/>
            <person name="Birren B."/>
        </authorList>
    </citation>
    <scope>NUCLEOTIDE SEQUENCE [LARGE SCALE GENOMIC DNA]</scope>
    <source>
        <strain evidence="11">10403S</strain>
    </source>
</reference>
<protein>
    <recommendedName>
        <fullName evidence="7">ATP:glycerol 3-phosphotransferase</fullName>
    </recommendedName>
</protein>
<dbReference type="Gene3D" id="3.30.420.40">
    <property type="match status" value="2"/>
</dbReference>
<evidence type="ECO:0000259" key="9">
    <source>
        <dbReference type="Pfam" id="PF02782"/>
    </source>
</evidence>
<keyword evidence="2" id="KW-0597">Phosphoprotein</keyword>
<name>A0A0H3GF92_LISM4</name>
<dbReference type="PIRSF" id="PIRSF000538">
    <property type="entry name" value="GlpK"/>
    <property type="match status" value="1"/>
</dbReference>
<proteinExistence type="inferred from homology"/>
<dbReference type="GO" id="GO:0005829">
    <property type="term" value="C:cytosol"/>
    <property type="evidence" value="ECO:0007669"/>
    <property type="project" value="TreeGrafter"/>
</dbReference>
<organism evidence="10 11">
    <name type="scientific">Listeria monocytogenes serotype 1/2a (strain 10403S)</name>
    <dbReference type="NCBI Taxonomy" id="393133"/>
    <lineage>
        <taxon>Bacteria</taxon>
        <taxon>Bacillati</taxon>
        <taxon>Bacillota</taxon>
        <taxon>Bacilli</taxon>
        <taxon>Bacillales</taxon>
        <taxon>Listeriaceae</taxon>
        <taxon>Listeria</taxon>
    </lineage>
</organism>
<dbReference type="AlphaFoldDB" id="A0A0H3GF92"/>
<dbReference type="PANTHER" id="PTHR10196:SF69">
    <property type="entry name" value="GLYCEROL KINASE"/>
    <property type="match status" value="1"/>
</dbReference>
<dbReference type="InterPro" id="IPR018483">
    <property type="entry name" value="Carb_kinase_FGGY_CS"/>
</dbReference>
<dbReference type="InterPro" id="IPR000577">
    <property type="entry name" value="Carb_kinase_FGGY"/>
</dbReference>
<evidence type="ECO:0000256" key="1">
    <source>
        <dbReference type="ARBA" id="ARBA00009156"/>
    </source>
</evidence>
<keyword evidence="4" id="KW-0547">Nucleotide-binding</keyword>
<keyword evidence="6" id="KW-0067">ATP-binding</keyword>
<dbReference type="SUPFAM" id="SSF53067">
    <property type="entry name" value="Actin-like ATPase domain"/>
    <property type="match status" value="2"/>
</dbReference>
<feature type="domain" description="Carbohydrate kinase FGGY N-terminal" evidence="8">
    <location>
        <begin position="5"/>
        <end position="227"/>
    </location>
</feature>
<dbReference type="GO" id="GO:0019563">
    <property type="term" value="P:glycerol catabolic process"/>
    <property type="evidence" value="ECO:0007669"/>
    <property type="project" value="TreeGrafter"/>
</dbReference>